<accession>A0A2K3LS42</accession>
<reference evidence="1 2" key="2">
    <citation type="journal article" date="2017" name="Front. Plant Sci.">
        <title>Gene Classification and Mining of Molecular Markers Useful in Red Clover (Trifolium pratense) Breeding.</title>
        <authorList>
            <person name="Istvanek J."/>
            <person name="Dluhosova J."/>
            <person name="Dluhos P."/>
            <person name="Patkova L."/>
            <person name="Nedelnik J."/>
            <person name="Repkova J."/>
        </authorList>
    </citation>
    <scope>NUCLEOTIDE SEQUENCE [LARGE SCALE GENOMIC DNA]</scope>
    <source>
        <strain evidence="2">cv. Tatra</strain>
        <tissue evidence="1">Young leaves</tissue>
    </source>
</reference>
<dbReference type="EMBL" id="ASHM01039703">
    <property type="protein sequence ID" value="PNX81329.1"/>
    <property type="molecule type" value="Genomic_DNA"/>
</dbReference>
<gene>
    <name evidence="1" type="ORF">L195_g037347</name>
</gene>
<evidence type="ECO:0000313" key="1">
    <source>
        <dbReference type="EMBL" id="PNX81329.1"/>
    </source>
</evidence>
<reference evidence="1 2" key="1">
    <citation type="journal article" date="2014" name="Am. J. Bot.">
        <title>Genome assembly and annotation for red clover (Trifolium pratense; Fabaceae).</title>
        <authorList>
            <person name="Istvanek J."/>
            <person name="Jaros M."/>
            <person name="Krenek A."/>
            <person name="Repkova J."/>
        </authorList>
    </citation>
    <scope>NUCLEOTIDE SEQUENCE [LARGE SCALE GENOMIC DNA]</scope>
    <source>
        <strain evidence="2">cv. Tatra</strain>
        <tissue evidence="1">Young leaves</tissue>
    </source>
</reference>
<dbReference type="Proteomes" id="UP000236291">
    <property type="component" value="Unassembled WGS sequence"/>
</dbReference>
<name>A0A2K3LS42_TRIPR</name>
<proteinExistence type="predicted"/>
<comment type="caution">
    <text evidence="1">The sequence shown here is derived from an EMBL/GenBank/DDBJ whole genome shotgun (WGS) entry which is preliminary data.</text>
</comment>
<evidence type="ECO:0000313" key="2">
    <source>
        <dbReference type="Proteomes" id="UP000236291"/>
    </source>
</evidence>
<organism evidence="1 2">
    <name type="scientific">Trifolium pratense</name>
    <name type="common">Red clover</name>
    <dbReference type="NCBI Taxonomy" id="57577"/>
    <lineage>
        <taxon>Eukaryota</taxon>
        <taxon>Viridiplantae</taxon>
        <taxon>Streptophyta</taxon>
        <taxon>Embryophyta</taxon>
        <taxon>Tracheophyta</taxon>
        <taxon>Spermatophyta</taxon>
        <taxon>Magnoliopsida</taxon>
        <taxon>eudicotyledons</taxon>
        <taxon>Gunneridae</taxon>
        <taxon>Pentapetalae</taxon>
        <taxon>rosids</taxon>
        <taxon>fabids</taxon>
        <taxon>Fabales</taxon>
        <taxon>Fabaceae</taxon>
        <taxon>Papilionoideae</taxon>
        <taxon>50 kb inversion clade</taxon>
        <taxon>NPAAA clade</taxon>
        <taxon>Hologalegina</taxon>
        <taxon>IRL clade</taxon>
        <taxon>Trifolieae</taxon>
        <taxon>Trifolium</taxon>
    </lineage>
</organism>
<protein>
    <submittedName>
        <fullName evidence="1">Uncharacterized protein</fullName>
    </submittedName>
</protein>
<sequence length="61" mass="6694">MDNIMTPPPQPQQLPTMMLQLPNPPLLQNLFVGSVVIDVELGRDDHSSIPHKCDQEGTGTT</sequence>
<dbReference type="AlphaFoldDB" id="A0A2K3LS42"/>